<dbReference type="PANTHER" id="PTHR42782:SF2">
    <property type="entry name" value="3-OXOACYL-[ACYL-CARRIER-PROTEIN] SYNTHASE-LIKE PROTEIN"/>
    <property type="match status" value="1"/>
</dbReference>
<dbReference type="STRING" id="4536.A0A0E0GMP8"/>
<dbReference type="Gramene" id="ONIVA03G19260.1">
    <property type="protein sequence ID" value="ONIVA03G19260.1"/>
    <property type="gene ID" value="ONIVA03G19260"/>
</dbReference>
<name>A0A0E0GMP8_ORYNI</name>
<dbReference type="InterPro" id="IPR009078">
    <property type="entry name" value="Ferritin-like_SF"/>
</dbReference>
<sequence length="762" mass="84783">MEAAGGAGGASGGGGESQPPKTLVDWALEILGTADPDEKARLGDLAATEWLRGAIPLPYDPSRPARPPPDRPARSAAVRLLPPSRAPKLGKGGSAQSRLALLHSLAHTESWAVDLSWDIVARFGAPLRMPREFFDDFARVAQDEGRHFAVLSARLRELGSHYGALPAHDGLWDSATRTSHSLLARLAVEHCVHEARGLDVLPTTISRFRTGGDEQTAKLLEDVIYPEEITHCAAGVRWFRYLCLRSRNGDPTASSIPQAITQCSELPRDGTGDIHKVEEVEGDGPKAELAQASNGDDKTVQQVEDELAKCKLVDIGDDVEAAVIRTFHSVVREYFRGPLKPPFNTEARKAAGFEPAWRKTKQARGRAHHLRLCDNRGPLQHGRSLSTEAILAVQSLKRITSFDRSPAAAAPSTSLGRLKSDLLAAMAELRRQGYWFLALSPLHVARIEPWYYPNPTLYATFVSSSPVTEDGTAAAVDVLVEAFLKKKERGGGFVEGEEDVYKLMRLVRMLVAKERACAAWRGYKAEVRMGGCEVHEYIYRVMARGMKWLGFEAEEAKVEGDFREWEARILPPAKDVLDEMRPQLRGGETKKKKKKPDARTAAEAAQGLQRHEVERRKKPPPPKQEKAKRVVRWKCAAGCGACCKLDKGPDFPSPEEIFAEHPEDLKLYKSMIGADGWCINYDKSTRTCNIYEERPVFCRVEPKVFEEYFGVPSRPSTFDREACSACVDTIKMVYGEESAELTNFKRVIREESKFRRHQWPIM</sequence>
<dbReference type="Pfam" id="PF03692">
    <property type="entry name" value="CxxCxxCC"/>
    <property type="match status" value="1"/>
</dbReference>
<evidence type="ECO:0000313" key="2">
    <source>
        <dbReference type="EnsemblPlants" id="ONIVA03G19260.1"/>
    </source>
</evidence>
<feature type="region of interest" description="Disordered" evidence="1">
    <location>
        <begin position="578"/>
        <end position="628"/>
    </location>
</feature>
<accession>A0A0E0GMP8</accession>
<dbReference type="CDD" id="cd00657">
    <property type="entry name" value="Ferritin_like"/>
    <property type="match status" value="1"/>
</dbReference>
<dbReference type="InterPro" id="IPR011990">
    <property type="entry name" value="TPR-like_helical_dom_sf"/>
</dbReference>
<keyword evidence="3" id="KW-1185">Reference proteome</keyword>
<reference evidence="2" key="2">
    <citation type="submission" date="2018-04" db="EMBL/GenBank/DDBJ databases">
        <title>OnivRS2 (Oryza nivara Reference Sequence Version 2).</title>
        <authorList>
            <person name="Zhang J."/>
            <person name="Kudrna D."/>
            <person name="Lee S."/>
            <person name="Talag J."/>
            <person name="Rajasekar S."/>
            <person name="Welchert J."/>
            <person name="Hsing Y.-I."/>
            <person name="Wing R.A."/>
        </authorList>
    </citation>
    <scope>NUCLEOTIDE SEQUENCE [LARGE SCALE GENOMIC DNA]</scope>
    <source>
        <strain evidence="2">SL10</strain>
    </source>
</reference>
<feature type="compositionally biased region" description="Gly residues" evidence="1">
    <location>
        <begin position="1"/>
        <end position="16"/>
    </location>
</feature>
<dbReference type="HOGENOM" id="CLU_366158_0_0_1"/>
<dbReference type="InterPro" id="IPR005358">
    <property type="entry name" value="Puta_zinc/iron-chelating_dom"/>
</dbReference>
<proteinExistence type="predicted"/>
<dbReference type="PANTHER" id="PTHR42782">
    <property type="entry name" value="SI:CH73-314G15.3"/>
    <property type="match status" value="1"/>
</dbReference>
<dbReference type="OMA" id="FIYHWHE"/>
<evidence type="ECO:0000256" key="1">
    <source>
        <dbReference type="SAM" id="MobiDB-lite"/>
    </source>
</evidence>
<dbReference type="EnsemblPlants" id="ONIVA03G19260.1">
    <property type="protein sequence ID" value="ONIVA03G19260.1"/>
    <property type="gene ID" value="ONIVA03G19260"/>
</dbReference>
<dbReference type="Pfam" id="PF04305">
    <property type="entry name" value="DUF455"/>
    <property type="match status" value="1"/>
</dbReference>
<organism evidence="2">
    <name type="scientific">Oryza nivara</name>
    <name type="common">Indian wild rice</name>
    <name type="synonym">Oryza sativa f. spontanea</name>
    <dbReference type="NCBI Taxonomy" id="4536"/>
    <lineage>
        <taxon>Eukaryota</taxon>
        <taxon>Viridiplantae</taxon>
        <taxon>Streptophyta</taxon>
        <taxon>Embryophyta</taxon>
        <taxon>Tracheophyta</taxon>
        <taxon>Spermatophyta</taxon>
        <taxon>Magnoliopsida</taxon>
        <taxon>Liliopsida</taxon>
        <taxon>Poales</taxon>
        <taxon>Poaceae</taxon>
        <taxon>BOP clade</taxon>
        <taxon>Oryzoideae</taxon>
        <taxon>Oryzeae</taxon>
        <taxon>Oryzinae</taxon>
        <taxon>Oryza</taxon>
    </lineage>
</organism>
<dbReference type="InterPro" id="IPR007402">
    <property type="entry name" value="DUF455"/>
</dbReference>
<dbReference type="SUPFAM" id="SSF47240">
    <property type="entry name" value="Ferritin-like"/>
    <property type="match status" value="1"/>
</dbReference>
<dbReference type="Gene3D" id="1.25.40.10">
    <property type="entry name" value="Tetratricopeptide repeat domain"/>
    <property type="match status" value="1"/>
</dbReference>
<dbReference type="AlphaFoldDB" id="A0A0E0GMP8"/>
<reference evidence="2" key="1">
    <citation type="submission" date="2015-04" db="UniProtKB">
        <authorList>
            <consortium name="EnsemblPlants"/>
        </authorList>
    </citation>
    <scope>IDENTIFICATION</scope>
    <source>
        <strain evidence="2">SL10</strain>
    </source>
</reference>
<evidence type="ECO:0000313" key="3">
    <source>
        <dbReference type="Proteomes" id="UP000006591"/>
    </source>
</evidence>
<feature type="region of interest" description="Disordered" evidence="1">
    <location>
        <begin position="56"/>
        <end position="75"/>
    </location>
</feature>
<dbReference type="eggNOG" id="ENOG502QTFW">
    <property type="taxonomic scope" value="Eukaryota"/>
</dbReference>
<protein>
    <submittedName>
        <fullName evidence="2">Uncharacterized protein</fullName>
    </submittedName>
</protein>
<feature type="region of interest" description="Disordered" evidence="1">
    <location>
        <begin position="1"/>
        <end position="22"/>
    </location>
</feature>
<dbReference type="Proteomes" id="UP000006591">
    <property type="component" value="Chromosome 3"/>
</dbReference>
<feature type="compositionally biased region" description="Pro residues" evidence="1">
    <location>
        <begin position="58"/>
        <end position="67"/>
    </location>
</feature>